<evidence type="ECO:0000313" key="2">
    <source>
        <dbReference type="EMBL" id="KAL0203549.1"/>
    </source>
</evidence>
<feature type="region of interest" description="Disordered" evidence="1">
    <location>
        <begin position="1"/>
        <end position="68"/>
    </location>
</feature>
<accession>A0ABD0RYC3</accession>
<dbReference type="EMBL" id="JAMKFB020000001">
    <property type="protein sequence ID" value="KAL0203549.1"/>
    <property type="molecule type" value="Genomic_DNA"/>
</dbReference>
<proteinExistence type="predicted"/>
<evidence type="ECO:0000256" key="1">
    <source>
        <dbReference type="SAM" id="MobiDB-lite"/>
    </source>
</evidence>
<comment type="caution">
    <text evidence="2">The sequence shown here is derived from an EMBL/GenBank/DDBJ whole genome shotgun (WGS) entry which is preliminary data.</text>
</comment>
<organism evidence="2 3">
    <name type="scientific">Cirrhinus mrigala</name>
    <name type="common">Mrigala</name>
    <dbReference type="NCBI Taxonomy" id="683832"/>
    <lineage>
        <taxon>Eukaryota</taxon>
        <taxon>Metazoa</taxon>
        <taxon>Chordata</taxon>
        <taxon>Craniata</taxon>
        <taxon>Vertebrata</taxon>
        <taxon>Euteleostomi</taxon>
        <taxon>Actinopterygii</taxon>
        <taxon>Neopterygii</taxon>
        <taxon>Teleostei</taxon>
        <taxon>Ostariophysi</taxon>
        <taxon>Cypriniformes</taxon>
        <taxon>Cyprinidae</taxon>
        <taxon>Labeoninae</taxon>
        <taxon>Labeonini</taxon>
        <taxon>Cirrhinus</taxon>
    </lineage>
</organism>
<name>A0ABD0RYC3_CIRMR</name>
<keyword evidence="3" id="KW-1185">Reference proteome</keyword>
<gene>
    <name evidence="2" type="ORF">M9458_001567</name>
</gene>
<dbReference type="AlphaFoldDB" id="A0ABD0RYC3"/>
<evidence type="ECO:0000313" key="3">
    <source>
        <dbReference type="Proteomes" id="UP001529510"/>
    </source>
</evidence>
<reference evidence="2 3" key="1">
    <citation type="submission" date="2024-05" db="EMBL/GenBank/DDBJ databases">
        <title>Genome sequencing and assembly of Indian major carp, Cirrhinus mrigala (Hamilton, 1822).</title>
        <authorList>
            <person name="Mohindra V."/>
            <person name="Chowdhury L.M."/>
            <person name="Lal K."/>
            <person name="Jena J.K."/>
        </authorList>
    </citation>
    <scope>NUCLEOTIDE SEQUENCE [LARGE SCALE GENOMIC DNA]</scope>
    <source>
        <strain evidence="2">CM1030</strain>
        <tissue evidence="2">Blood</tissue>
    </source>
</reference>
<feature type="non-terminal residue" evidence="2">
    <location>
        <position position="68"/>
    </location>
</feature>
<sequence length="68" mass="7536">YMETQRSDLPPPPPRSHHNTRSPSNHLTSTLYRECKTPPIKGSSAGRVSNGRHNTVGTERGQEENALV</sequence>
<feature type="non-terminal residue" evidence="2">
    <location>
        <position position="1"/>
    </location>
</feature>
<dbReference type="Proteomes" id="UP001529510">
    <property type="component" value="Unassembled WGS sequence"/>
</dbReference>
<protein>
    <submittedName>
        <fullName evidence="2">Uncharacterized protein</fullName>
    </submittedName>
</protein>
<feature type="compositionally biased region" description="Polar residues" evidence="1">
    <location>
        <begin position="21"/>
        <end position="31"/>
    </location>
</feature>